<dbReference type="InterPro" id="IPR026444">
    <property type="entry name" value="Secre_tail"/>
</dbReference>
<dbReference type="NCBIfam" id="TIGR04183">
    <property type="entry name" value="Por_Secre_tail"/>
    <property type="match status" value="1"/>
</dbReference>
<name>A0A532UVV2_UNCL8</name>
<dbReference type="Pfam" id="PF18962">
    <property type="entry name" value="Por_Secre_tail"/>
    <property type="match status" value="1"/>
</dbReference>
<gene>
    <name evidence="2" type="ORF">CEE37_11635</name>
</gene>
<dbReference type="Gene3D" id="2.60.40.4070">
    <property type="match status" value="1"/>
</dbReference>
<comment type="caution">
    <text evidence="2">The sequence shown here is derived from an EMBL/GenBank/DDBJ whole genome shotgun (WGS) entry which is preliminary data.</text>
</comment>
<accession>A0A532UVV2</accession>
<feature type="domain" description="Secretion system C-terminal sorting" evidence="1">
    <location>
        <begin position="523"/>
        <end position="589"/>
    </location>
</feature>
<proteinExistence type="predicted"/>
<protein>
    <recommendedName>
        <fullName evidence="1">Secretion system C-terminal sorting domain-containing protein</fullName>
    </recommendedName>
</protein>
<evidence type="ECO:0000313" key="2">
    <source>
        <dbReference type="EMBL" id="TKJ39068.1"/>
    </source>
</evidence>
<organism evidence="2 3">
    <name type="scientific">candidate division LCP-89 bacterium B3_LCP</name>
    <dbReference type="NCBI Taxonomy" id="2012998"/>
    <lineage>
        <taxon>Bacteria</taxon>
        <taxon>Pseudomonadati</taxon>
        <taxon>Bacteria division LCP-89</taxon>
    </lineage>
</organism>
<dbReference type="AlphaFoldDB" id="A0A532UVV2"/>
<sequence length="600" mass="64758">MVNFSPSPGTGDLYDDPDYVDPLNNNFALNASSTMIGAGQYEYDMGGVPYTVRPLMPSDLEIVTIPDEFNVTISWTNPSENSDGTTITSLNGVKIYRNGELIADMNGMTPGAYADFNDVVPIQDNYRYRIIAYTDIDGLYSFTRSQWIGPNISSLPTGPDAYGYSALESSDPDGPAFDWLEIAPTGGGPGAVVSELTGQDDHSAVVDLPFSFQYYGMTYDQITICTNGWLAMGDAQSEVDWSNTGIPNADGPPAMLAPFWEDLNLEHSGEIATFYYVVGGTFIVEFYQVPQWSPETALETFQVILYDPAVHTTVTGDGMILFQWHTVSDPSEATFGIENQAEAVGLQLGLNNSFDPTLLGVQNDYAVLFTPPDENFPVAVTLTPESPPVVIPAAGGSFNYTLDLSAPVNTETFDVWIDVVMPNGSLYGPVISRNITLQTGVPLTRDMTQNVPSGAPEGEYTYRSFIGDEALGLIWSIDTFTFAKEGVTDGSGGSWACTEGTTLCDGIPVNASVAEYIIHSNSPNPFNPMTTISFALPEASRVSLNVYNSHGSRVATLVDGWRAAGAHELTFDGSNLSSGVYIYQLQAGEFVEAGKMLLLK</sequence>
<evidence type="ECO:0000313" key="3">
    <source>
        <dbReference type="Proteomes" id="UP000319619"/>
    </source>
</evidence>
<reference evidence="2 3" key="1">
    <citation type="submission" date="2017-06" db="EMBL/GenBank/DDBJ databases">
        <title>Novel microbial phyla capable of carbon fixation and sulfur reduction in deep-sea sediments.</title>
        <authorList>
            <person name="Huang J."/>
            <person name="Baker B."/>
            <person name="Wang Y."/>
        </authorList>
    </citation>
    <scope>NUCLEOTIDE SEQUENCE [LARGE SCALE GENOMIC DNA]</scope>
    <source>
        <strain evidence="2">B3_LCP</strain>
    </source>
</reference>
<dbReference type="EMBL" id="NJBN01000008">
    <property type="protein sequence ID" value="TKJ39068.1"/>
    <property type="molecule type" value="Genomic_DNA"/>
</dbReference>
<evidence type="ECO:0000259" key="1">
    <source>
        <dbReference type="Pfam" id="PF18962"/>
    </source>
</evidence>
<dbReference type="Proteomes" id="UP000319619">
    <property type="component" value="Unassembled WGS sequence"/>
</dbReference>